<comment type="caution">
    <text evidence="2">The sequence shown here is derived from an EMBL/GenBank/DDBJ whole genome shotgun (WGS) entry which is preliminary data.</text>
</comment>
<proteinExistence type="predicted"/>
<evidence type="ECO:0000313" key="2">
    <source>
        <dbReference type="EMBL" id="TCO60519.1"/>
    </source>
</evidence>
<dbReference type="InterPro" id="IPR013216">
    <property type="entry name" value="Methyltransf_11"/>
</dbReference>
<dbReference type="GO" id="GO:0008757">
    <property type="term" value="F:S-adenosylmethionine-dependent methyltransferase activity"/>
    <property type="evidence" value="ECO:0007669"/>
    <property type="project" value="InterPro"/>
</dbReference>
<sequence length="232" mass="26363">MLTALDFGCGAGRVISHSLNEGIGDFWGADTYYGDGEITARDEHETIPPATRERIRLLEPGRPLPYDDDSFDFVCSNQVFEHVDDLAGTIDELARVTRPGGVHLHLFPTLELLREAHLGVPLIHRLPVERREAWAKLFYPHAYYADTTSSFDDWWKAMGPFLAERTFYRPRAEYDTAFARRFQVTHVEQSKLAFHLGQSRLRPLRALAHTVPTTVELLRVGTAVHLRLPITA</sequence>
<dbReference type="SUPFAM" id="SSF53335">
    <property type="entry name" value="S-adenosyl-L-methionine-dependent methyltransferases"/>
    <property type="match status" value="1"/>
</dbReference>
<evidence type="ECO:0000313" key="3">
    <source>
        <dbReference type="Proteomes" id="UP000295680"/>
    </source>
</evidence>
<keyword evidence="2" id="KW-0489">Methyltransferase</keyword>
<gene>
    <name evidence="2" type="ORF">EV192_10394</name>
</gene>
<dbReference type="EMBL" id="SLWS01000003">
    <property type="protein sequence ID" value="TCO60519.1"/>
    <property type="molecule type" value="Genomic_DNA"/>
</dbReference>
<reference evidence="2 3" key="1">
    <citation type="submission" date="2019-03" db="EMBL/GenBank/DDBJ databases">
        <title>Genomic Encyclopedia of Type Strains, Phase IV (KMG-IV): sequencing the most valuable type-strain genomes for metagenomic binning, comparative biology and taxonomic classification.</title>
        <authorList>
            <person name="Goeker M."/>
        </authorList>
    </citation>
    <scope>NUCLEOTIDE SEQUENCE [LARGE SCALE GENOMIC DNA]</scope>
    <source>
        <strain evidence="2 3">DSM 45934</strain>
    </source>
</reference>
<dbReference type="Gene3D" id="3.40.50.150">
    <property type="entry name" value="Vaccinia Virus protein VP39"/>
    <property type="match status" value="1"/>
</dbReference>
<dbReference type="GO" id="GO:0032259">
    <property type="term" value="P:methylation"/>
    <property type="evidence" value="ECO:0007669"/>
    <property type="project" value="UniProtKB-KW"/>
</dbReference>
<dbReference type="Proteomes" id="UP000295680">
    <property type="component" value="Unassembled WGS sequence"/>
</dbReference>
<keyword evidence="2" id="KW-0808">Transferase</keyword>
<organism evidence="2 3">
    <name type="scientific">Actinocrispum wychmicini</name>
    <dbReference type="NCBI Taxonomy" id="1213861"/>
    <lineage>
        <taxon>Bacteria</taxon>
        <taxon>Bacillati</taxon>
        <taxon>Actinomycetota</taxon>
        <taxon>Actinomycetes</taxon>
        <taxon>Pseudonocardiales</taxon>
        <taxon>Pseudonocardiaceae</taxon>
        <taxon>Actinocrispum</taxon>
    </lineage>
</organism>
<accession>A0A4R2JU37</accession>
<dbReference type="CDD" id="cd02440">
    <property type="entry name" value="AdoMet_MTases"/>
    <property type="match status" value="1"/>
</dbReference>
<dbReference type="AlphaFoldDB" id="A0A4R2JU37"/>
<feature type="domain" description="Methyltransferase type 11" evidence="1">
    <location>
        <begin position="5"/>
        <end position="103"/>
    </location>
</feature>
<dbReference type="Pfam" id="PF08241">
    <property type="entry name" value="Methyltransf_11"/>
    <property type="match status" value="1"/>
</dbReference>
<evidence type="ECO:0000259" key="1">
    <source>
        <dbReference type="Pfam" id="PF08241"/>
    </source>
</evidence>
<dbReference type="InterPro" id="IPR029063">
    <property type="entry name" value="SAM-dependent_MTases_sf"/>
</dbReference>
<name>A0A4R2JU37_9PSEU</name>
<keyword evidence="3" id="KW-1185">Reference proteome</keyword>
<protein>
    <submittedName>
        <fullName evidence="2">Methyltransferase family protein</fullName>
    </submittedName>
</protein>